<feature type="domain" description="BHLH" evidence="8">
    <location>
        <begin position="265"/>
        <end position="314"/>
    </location>
</feature>
<feature type="region of interest" description="Disordered" evidence="7">
    <location>
        <begin position="236"/>
        <end position="273"/>
    </location>
</feature>
<accession>A0AAQ3QS44</accession>
<dbReference type="SMART" id="SM00353">
    <property type="entry name" value="HLH"/>
    <property type="match status" value="1"/>
</dbReference>
<proteinExistence type="inferred from homology"/>
<dbReference type="Pfam" id="PF00010">
    <property type="entry name" value="HLH"/>
    <property type="match status" value="1"/>
</dbReference>
<keyword evidence="4" id="KW-0238">DNA-binding</keyword>
<gene>
    <name evidence="9" type="ORF">Cni_G28179</name>
</gene>
<dbReference type="Proteomes" id="UP001327560">
    <property type="component" value="Chromosome 9"/>
</dbReference>
<evidence type="ECO:0000256" key="2">
    <source>
        <dbReference type="ARBA" id="ARBA00005510"/>
    </source>
</evidence>
<name>A0AAQ3QS44_9LILI</name>
<dbReference type="GO" id="GO:0046983">
    <property type="term" value="F:protein dimerization activity"/>
    <property type="evidence" value="ECO:0007669"/>
    <property type="project" value="InterPro"/>
</dbReference>
<dbReference type="InterPro" id="IPR036638">
    <property type="entry name" value="HLH_DNA-bd_sf"/>
</dbReference>
<dbReference type="InterPro" id="IPR011598">
    <property type="entry name" value="bHLH_dom"/>
</dbReference>
<dbReference type="EMBL" id="CP136898">
    <property type="protein sequence ID" value="WOL19381.1"/>
    <property type="molecule type" value="Genomic_DNA"/>
</dbReference>
<feature type="compositionally biased region" description="Low complexity" evidence="7">
    <location>
        <begin position="242"/>
        <end position="255"/>
    </location>
</feature>
<keyword evidence="5" id="KW-0804">Transcription</keyword>
<sequence>MQPSSREMQGVAASLNGGITHASAVAQLTLRELQNGHGQQQIPNPGLSAQFDHGDVSGHDDFLDQMLSSLPAAWAELGTPKSTWDTSEVAQKLFSAGLGSGKSADETSAEAMHYALYDESSLLANRLRQNQISGGSSPTGKAIMSQQQMLLSALGRSAATTPGDSGLLPLPLTLGSGCYDVEAPFKSPNATGGEGLYSGLGGSLQRAQSAIRQSFVHPQGCASMLNQNFGATPATTGVGQVPSASASAGGSTGPPRQKVRARRGQATDPHSIAERLRRERIAERMKALQELVPNANKTDKASMLDEIIDYVKFLQLQVKVLSMSRLGGAAAVAPLVADMSSENGAGRSGANGGDRSGDSLTVTEHQVAKLMEEDMGSAMQYLQGKGLCLMPISLASAISTATACHPPRPPSSLAGHDLVTASASVDVPTSPGVSALTAQSAKEGGLAVSEA</sequence>
<dbReference type="GO" id="GO:0080147">
    <property type="term" value="P:root hair cell development"/>
    <property type="evidence" value="ECO:0007669"/>
    <property type="project" value="UniProtKB-ARBA"/>
</dbReference>
<reference evidence="9 10" key="1">
    <citation type="submission" date="2023-10" db="EMBL/GenBank/DDBJ databases">
        <title>Chromosome-scale genome assembly provides insights into flower coloration mechanisms of Canna indica.</title>
        <authorList>
            <person name="Li C."/>
        </authorList>
    </citation>
    <scope>NUCLEOTIDE SEQUENCE [LARGE SCALE GENOMIC DNA]</scope>
    <source>
        <tissue evidence="9">Flower</tissue>
    </source>
</reference>
<comment type="similarity">
    <text evidence="2">Belongs to the bHLH protein family.</text>
</comment>
<dbReference type="GO" id="GO:0005634">
    <property type="term" value="C:nucleus"/>
    <property type="evidence" value="ECO:0007669"/>
    <property type="project" value="UniProtKB-SubCell"/>
</dbReference>
<dbReference type="AlphaFoldDB" id="A0AAQ3QS44"/>
<comment type="subcellular location">
    <subcellularLocation>
        <location evidence="1">Nucleus</location>
    </subcellularLocation>
</comment>
<evidence type="ECO:0000259" key="8">
    <source>
        <dbReference type="PROSITE" id="PS50888"/>
    </source>
</evidence>
<dbReference type="PANTHER" id="PTHR16223">
    <property type="entry name" value="TRANSCRIPTION FACTOR BHLH83-RELATED"/>
    <property type="match status" value="1"/>
</dbReference>
<keyword evidence="6" id="KW-0539">Nucleus</keyword>
<evidence type="ECO:0000256" key="1">
    <source>
        <dbReference type="ARBA" id="ARBA00004123"/>
    </source>
</evidence>
<dbReference type="FunFam" id="4.10.280.10:FF:000017">
    <property type="entry name" value="Transcription factor bHLH66"/>
    <property type="match status" value="1"/>
</dbReference>
<evidence type="ECO:0000256" key="7">
    <source>
        <dbReference type="SAM" id="MobiDB-lite"/>
    </source>
</evidence>
<evidence type="ECO:0000313" key="9">
    <source>
        <dbReference type="EMBL" id="WOL19381.1"/>
    </source>
</evidence>
<evidence type="ECO:0000256" key="6">
    <source>
        <dbReference type="ARBA" id="ARBA00023242"/>
    </source>
</evidence>
<organism evidence="9 10">
    <name type="scientific">Canna indica</name>
    <name type="common">Indian-shot</name>
    <dbReference type="NCBI Taxonomy" id="4628"/>
    <lineage>
        <taxon>Eukaryota</taxon>
        <taxon>Viridiplantae</taxon>
        <taxon>Streptophyta</taxon>
        <taxon>Embryophyta</taxon>
        <taxon>Tracheophyta</taxon>
        <taxon>Spermatophyta</taxon>
        <taxon>Magnoliopsida</taxon>
        <taxon>Liliopsida</taxon>
        <taxon>Zingiberales</taxon>
        <taxon>Cannaceae</taxon>
        <taxon>Canna</taxon>
    </lineage>
</organism>
<keyword evidence="3" id="KW-0805">Transcription regulation</keyword>
<dbReference type="GO" id="GO:0000978">
    <property type="term" value="F:RNA polymerase II cis-regulatory region sequence-specific DNA binding"/>
    <property type="evidence" value="ECO:0007669"/>
    <property type="project" value="TreeGrafter"/>
</dbReference>
<evidence type="ECO:0000256" key="4">
    <source>
        <dbReference type="ARBA" id="ARBA00023125"/>
    </source>
</evidence>
<dbReference type="Gene3D" id="4.10.280.10">
    <property type="entry name" value="Helix-loop-helix DNA-binding domain"/>
    <property type="match status" value="1"/>
</dbReference>
<evidence type="ECO:0000313" key="10">
    <source>
        <dbReference type="Proteomes" id="UP001327560"/>
    </source>
</evidence>
<dbReference type="SUPFAM" id="SSF47459">
    <property type="entry name" value="HLH, helix-loop-helix DNA-binding domain"/>
    <property type="match status" value="1"/>
</dbReference>
<evidence type="ECO:0000256" key="5">
    <source>
        <dbReference type="ARBA" id="ARBA00023163"/>
    </source>
</evidence>
<dbReference type="PANTHER" id="PTHR16223:SF268">
    <property type="entry name" value="SPERMATOGENESIS- AND OOGENESIS-SPECIFIC BASIC HELIX-LOOP-HELIX-CONTAINING PROTEIN 2"/>
    <property type="match status" value="1"/>
</dbReference>
<protein>
    <submittedName>
        <fullName evidence="9">Transcription factor bHLH66-like</fullName>
    </submittedName>
</protein>
<dbReference type="GO" id="GO:0000981">
    <property type="term" value="F:DNA-binding transcription factor activity, RNA polymerase II-specific"/>
    <property type="evidence" value="ECO:0007669"/>
    <property type="project" value="TreeGrafter"/>
</dbReference>
<dbReference type="InterPro" id="IPR045843">
    <property type="entry name" value="IND-like"/>
</dbReference>
<keyword evidence="10" id="KW-1185">Reference proteome</keyword>
<evidence type="ECO:0000256" key="3">
    <source>
        <dbReference type="ARBA" id="ARBA00023015"/>
    </source>
</evidence>
<dbReference type="PROSITE" id="PS50888">
    <property type="entry name" value="BHLH"/>
    <property type="match status" value="1"/>
</dbReference>